<name>A0A0V7ZLH2_9CYAN</name>
<dbReference type="AlphaFoldDB" id="A0A0V7ZLH2"/>
<dbReference type="Proteomes" id="UP000053372">
    <property type="component" value="Unassembled WGS sequence"/>
</dbReference>
<organism evidence="1 2">
    <name type="scientific">Mastigocoleus testarum BC008</name>
    <dbReference type="NCBI Taxonomy" id="371196"/>
    <lineage>
        <taxon>Bacteria</taxon>
        <taxon>Bacillati</taxon>
        <taxon>Cyanobacteriota</taxon>
        <taxon>Cyanophyceae</taxon>
        <taxon>Nostocales</taxon>
        <taxon>Hapalosiphonaceae</taxon>
        <taxon>Mastigocoleus</taxon>
    </lineage>
</organism>
<evidence type="ECO:0000313" key="1">
    <source>
        <dbReference type="EMBL" id="KST65250.1"/>
    </source>
</evidence>
<dbReference type="RefSeq" id="WP_027844867.1">
    <property type="nucleotide sequence ID" value="NZ_LMTZ01000110.1"/>
</dbReference>
<keyword evidence="2" id="KW-1185">Reference proteome</keyword>
<evidence type="ECO:0000313" key="2">
    <source>
        <dbReference type="Proteomes" id="UP000053372"/>
    </source>
</evidence>
<sequence length="100" mass="10917">MIKFQELDLNPNNFLNELNILAQSKINGGLKATNSMRLYDNGTVSAMNVVHFEAGDINKVVNQVNAPPGSFVYLPYKDNGNVLNQVNASGSDTMVILQGF</sequence>
<accession>A0A0V7ZLH2</accession>
<reference evidence="1 2" key="1">
    <citation type="journal article" date="2015" name="Genome Announc.">
        <title>Draft Genome of the Euendolithic (true boring) Cyanobacterium Mastigocoleus testarum strain BC008.</title>
        <authorList>
            <person name="Guida B.S."/>
            <person name="Garcia-Pichel F."/>
        </authorList>
    </citation>
    <scope>NUCLEOTIDE SEQUENCE [LARGE SCALE GENOMIC DNA]</scope>
    <source>
        <strain evidence="1 2">BC008</strain>
    </source>
</reference>
<comment type="caution">
    <text evidence="1">The sequence shown here is derived from an EMBL/GenBank/DDBJ whole genome shotgun (WGS) entry which is preliminary data.</text>
</comment>
<gene>
    <name evidence="1" type="ORF">BC008_20885</name>
</gene>
<protein>
    <submittedName>
        <fullName evidence="1">Uncharacterized protein</fullName>
    </submittedName>
</protein>
<proteinExistence type="predicted"/>
<dbReference type="EMBL" id="LMTZ01000110">
    <property type="protein sequence ID" value="KST65250.1"/>
    <property type="molecule type" value="Genomic_DNA"/>
</dbReference>